<dbReference type="AlphaFoldDB" id="A0A4R2IFM3"/>
<evidence type="ECO:0000313" key="6">
    <source>
        <dbReference type="EMBL" id="TCO43002.1"/>
    </source>
</evidence>
<reference evidence="6 7" key="1">
    <citation type="journal article" date="2015" name="Stand. Genomic Sci.">
        <title>Genomic Encyclopedia of Bacterial and Archaeal Type Strains, Phase III: the genomes of soil and plant-associated and newly described type strains.</title>
        <authorList>
            <person name="Whitman W.B."/>
            <person name="Woyke T."/>
            <person name="Klenk H.P."/>
            <person name="Zhou Y."/>
            <person name="Lilburn T.G."/>
            <person name="Beck B.J."/>
            <person name="De Vos P."/>
            <person name="Vandamme P."/>
            <person name="Eisen J.A."/>
            <person name="Garrity G."/>
            <person name="Hugenholtz P."/>
            <person name="Kyrpides N.C."/>
        </authorList>
    </citation>
    <scope>NUCLEOTIDE SEQUENCE [LARGE SCALE GENOMIC DNA]</scope>
    <source>
        <strain evidence="6 7">A3</strain>
    </source>
</reference>
<evidence type="ECO:0000313" key="7">
    <source>
        <dbReference type="Proteomes" id="UP000294862"/>
    </source>
</evidence>
<dbReference type="GO" id="GO:0030272">
    <property type="term" value="F:5-formyltetrahydrofolate cyclo-ligase activity"/>
    <property type="evidence" value="ECO:0007669"/>
    <property type="project" value="UniProtKB-EC"/>
</dbReference>
<dbReference type="Gene3D" id="3.40.50.10420">
    <property type="entry name" value="NagB/RpiA/CoA transferase-like"/>
    <property type="match status" value="1"/>
</dbReference>
<comment type="catalytic activity">
    <reaction evidence="5">
        <text>(6S)-5-formyl-5,6,7,8-tetrahydrofolate + ATP = (6R)-5,10-methenyltetrahydrofolate + ADP + phosphate</text>
        <dbReference type="Rhea" id="RHEA:10488"/>
        <dbReference type="ChEBI" id="CHEBI:30616"/>
        <dbReference type="ChEBI" id="CHEBI:43474"/>
        <dbReference type="ChEBI" id="CHEBI:57455"/>
        <dbReference type="ChEBI" id="CHEBI:57457"/>
        <dbReference type="ChEBI" id="CHEBI:456216"/>
        <dbReference type="EC" id="6.3.3.2"/>
    </reaction>
</comment>
<accession>A0A4R2IFM3</accession>
<evidence type="ECO:0000256" key="3">
    <source>
        <dbReference type="ARBA" id="ARBA00022840"/>
    </source>
</evidence>
<comment type="cofactor">
    <cofactor evidence="5">
        <name>Mg(2+)</name>
        <dbReference type="ChEBI" id="CHEBI:18420"/>
    </cofactor>
</comment>
<dbReference type="PANTHER" id="PTHR23407">
    <property type="entry name" value="ATPASE INHIBITOR/5-FORMYLTETRAHYDROFOLATE CYCLO-LIGASE"/>
    <property type="match status" value="1"/>
</dbReference>
<feature type="binding site" evidence="4">
    <location>
        <position position="61"/>
    </location>
    <ligand>
        <name>substrate</name>
    </ligand>
</feature>
<dbReference type="EMBL" id="SLWQ01000001">
    <property type="protein sequence ID" value="TCO43002.1"/>
    <property type="molecule type" value="Genomic_DNA"/>
</dbReference>
<evidence type="ECO:0000256" key="2">
    <source>
        <dbReference type="ARBA" id="ARBA00022741"/>
    </source>
</evidence>
<dbReference type="InterPro" id="IPR024185">
    <property type="entry name" value="FTHF_cligase-like_sf"/>
</dbReference>
<proteinExistence type="inferred from homology"/>
<comment type="caution">
    <text evidence="6">The sequence shown here is derived from an EMBL/GenBank/DDBJ whole genome shotgun (WGS) entry which is preliminary data.</text>
</comment>
<feature type="binding site" evidence="4">
    <location>
        <begin position="139"/>
        <end position="147"/>
    </location>
    <ligand>
        <name>ATP</name>
        <dbReference type="ChEBI" id="CHEBI:30616"/>
    </ligand>
</feature>
<keyword evidence="5" id="KW-0460">Magnesium</keyword>
<dbReference type="EC" id="6.3.3.2" evidence="5"/>
<evidence type="ECO:0000256" key="4">
    <source>
        <dbReference type="PIRSR" id="PIRSR006806-1"/>
    </source>
</evidence>
<dbReference type="GO" id="GO:0046872">
    <property type="term" value="F:metal ion binding"/>
    <property type="evidence" value="ECO:0007669"/>
    <property type="project" value="UniProtKB-KW"/>
</dbReference>
<dbReference type="PANTHER" id="PTHR23407:SF1">
    <property type="entry name" value="5-FORMYLTETRAHYDROFOLATE CYCLO-LIGASE"/>
    <property type="match status" value="1"/>
</dbReference>
<dbReference type="SUPFAM" id="SSF100950">
    <property type="entry name" value="NagB/RpiA/CoA transferase-like"/>
    <property type="match status" value="1"/>
</dbReference>
<dbReference type="InterPro" id="IPR037171">
    <property type="entry name" value="NagB/RpiA_transferase-like"/>
</dbReference>
<keyword evidence="5" id="KW-0479">Metal-binding</keyword>
<keyword evidence="3 4" id="KW-0067">ATP-binding</keyword>
<dbReference type="RefSeq" id="WP_131992710.1">
    <property type="nucleotide sequence ID" value="NZ_JACGXM010000001.1"/>
</dbReference>
<gene>
    <name evidence="6" type="ORF">EV148_101414</name>
</gene>
<dbReference type="GO" id="GO:0009396">
    <property type="term" value="P:folic acid-containing compound biosynthetic process"/>
    <property type="evidence" value="ECO:0007669"/>
    <property type="project" value="TreeGrafter"/>
</dbReference>
<feature type="binding site" evidence="4">
    <location>
        <begin position="10"/>
        <end position="14"/>
    </location>
    <ligand>
        <name>ATP</name>
        <dbReference type="ChEBI" id="CHEBI:30616"/>
    </ligand>
</feature>
<protein>
    <recommendedName>
        <fullName evidence="5">5-formyltetrahydrofolate cyclo-ligase</fullName>
        <ecNumber evidence="5">6.3.3.2</ecNumber>
    </recommendedName>
</protein>
<dbReference type="Pfam" id="PF01812">
    <property type="entry name" value="5-FTHF_cyc-lig"/>
    <property type="match status" value="1"/>
</dbReference>
<comment type="similarity">
    <text evidence="1 5">Belongs to the 5-formyltetrahydrofolate cyclo-ligase family.</text>
</comment>
<dbReference type="Proteomes" id="UP000294862">
    <property type="component" value="Unassembled WGS sequence"/>
</dbReference>
<dbReference type="InterPro" id="IPR002698">
    <property type="entry name" value="FTHF_cligase"/>
</dbReference>
<dbReference type="PIRSF" id="PIRSF006806">
    <property type="entry name" value="FTHF_cligase"/>
    <property type="match status" value="1"/>
</dbReference>
<dbReference type="OrthoDB" id="9801938at2"/>
<dbReference type="GO" id="GO:0035999">
    <property type="term" value="P:tetrahydrofolate interconversion"/>
    <property type="evidence" value="ECO:0007669"/>
    <property type="project" value="TreeGrafter"/>
</dbReference>
<organism evidence="6 7">
    <name type="scientific">Dokdonella fugitiva</name>
    <dbReference type="NCBI Taxonomy" id="328517"/>
    <lineage>
        <taxon>Bacteria</taxon>
        <taxon>Pseudomonadati</taxon>
        <taxon>Pseudomonadota</taxon>
        <taxon>Gammaproteobacteria</taxon>
        <taxon>Lysobacterales</taxon>
        <taxon>Rhodanobacteraceae</taxon>
        <taxon>Dokdonella</taxon>
    </lineage>
</organism>
<keyword evidence="2 4" id="KW-0547">Nucleotide-binding</keyword>
<evidence type="ECO:0000256" key="5">
    <source>
        <dbReference type="RuleBase" id="RU361279"/>
    </source>
</evidence>
<name>A0A4R2IFM3_9GAMM</name>
<sequence>MTDSSTPLDRAALRKALRERRAAVPAAERIAAAQAVVAQLEQVPEFMTDRRIGGYWAVDGELPLAALMGGLRARDQQYCLPVIGADRLLRFAPWRPGAALETNRFGIPEPVCEPADLLAPTDIDVVLVPLLGFDRNGHRLGFGGGWYDRSFGFLAGRTDVGKPVLVGVGYAMQEIDALDAQPWDVRLDYVATERELLDFTAPVEGV</sequence>
<evidence type="ECO:0000256" key="1">
    <source>
        <dbReference type="ARBA" id="ARBA00010638"/>
    </source>
</evidence>
<keyword evidence="6" id="KW-0436">Ligase</keyword>
<dbReference type="GO" id="GO:0005524">
    <property type="term" value="F:ATP binding"/>
    <property type="evidence" value="ECO:0007669"/>
    <property type="project" value="UniProtKB-KW"/>
</dbReference>
<keyword evidence="7" id="KW-1185">Reference proteome</keyword>
<dbReference type="NCBIfam" id="TIGR02727">
    <property type="entry name" value="MTHFS_bact"/>
    <property type="match status" value="1"/>
</dbReference>